<name>A0A5B7E5U5_PORTR</name>
<organism evidence="2 3">
    <name type="scientific">Portunus trituberculatus</name>
    <name type="common">Swimming crab</name>
    <name type="synonym">Neptunus trituberculatus</name>
    <dbReference type="NCBI Taxonomy" id="210409"/>
    <lineage>
        <taxon>Eukaryota</taxon>
        <taxon>Metazoa</taxon>
        <taxon>Ecdysozoa</taxon>
        <taxon>Arthropoda</taxon>
        <taxon>Crustacea</taxon>
        <taxon>Multicrustacea</taxon>
        <taxon>Malacostraca</taxon>
        <taxon>Eumalacostraca</taxon>
        <taxon>Eucarida</taxon>
        <taxon>Decapoda</taxon>
        <taxon>Pleocyemata</taxon>
        <taxon>Brachyura</taxon>
        <taxon>Eubrachyura</taxon>
        <taxon>Portunoidea</taxon>
        <taxon>Portunidae</taxon>
        <taxon>Portuninae</taxon>
        <taxon>Portunus</taxon>
    </lineage>
</organism>
<protein>
    <submittedName>
        <fullName evidence="2">Uncharacterized protein</fullName>
    </submittedName>
</protein>
<dbReference type="EMBL" id="VSRR010002062">
    <property type="protein sequence ID" value="MPC29381.1"/>
    <property type="molecule type" value="Genomic_DNA"/>
</dbReference>
<sequence>MFTSVVCWSPSQSSPLRSELRAHRPIFGPPSSHISAASPVTHRLCDTNEYIPRGPCRPVKIPEAPRQTRRNTTGINTTSPPSQGYDTPRMPQLLLPRTTLAQFIPFCPSHF</sequence>
<feature type="compositionally biased region" description="Polar residues" evidence="1">
    <location>
        <begin position="70"/>
        <end position="85"/>
    </location>
</feature>
<gene>
    <name evidence="2" type="ORF">E2C01_022610</name>
</gene>
<keyword evidence="3" id="KW-1185">Reference proteome</keyword>
<reference evidence="2 3" key="1">
    <citation type="submission" date="2019-05" db="EMBL/GenBank/DDBJ databases">
        <title>Another draft genome of Portunus trituberculatus and its Hox gene families provides insights of decapod evolution.</title>
        <authorList>
            <person name="Jeong J.-H."/>
            <person name="Song I."/>
            <person name="Kim S."/>
            <person name="Choi T."/>
            <person name="Kim D."/>
            <person name="Ryu S."/>
            <person name="Kim W."/>
        </authorList>
    </citation>
    <scope>NUCLEOTIDE SEQUENCE [LARGE SCALE GENOMIC DNA]</scope>
    <source>
        <tissue evidence="2">Muscle</tissue>
    </source>
</reference>
<accession>A0A5B7E5U5</accession>
<evidence type="ECO:0000313" key="3">
    <source>
        <dbReference type="Proteomes" id="UP000324222"/>
    </source>
</evidence>
<proteinExistence type="predicted"/>
<dbReference type="Proteomes" id="UP000324222">
    <property type="component" value="Unassembled WGS sequence"/>
</dbReference>
<dbReference type="AlphaFoldDB" id="A0A5B7E5U5"/>
<evidence type="ECO:0000313" key="2">
    <source>
        <dbReference type="EMBL" id="MPC29381.1"/>
    </source>
</evidence>
<feature type="region of interest" description="Disordered" evidence="1">
    <location>
        <begin position="55"/>
        <end position="90"/>
    </location>
</feature>
<comment type="caution">
    <text evidence="2">The sequence shown here is derived from an EMBL/GenBank/DDBJ whole genome shotgun (WGS) entry which is preliminary data.</text>
</comment>
<evidence type="ECO:0000256" key="1">
    <source>
        <dbReference type="SAM" id="MobiDB-lite"/>
    </source>
</evidence>